<accession>A0ABR6WRN0</accession>
<dbReference type="SUPFAM" id="SSF54593">
    <property type="entry name" value="Glyoxalase/Bleomycin resistance protein/Dihydroxybiphenyl dioxygenase"/>
    <property type="match status" value="1"/>
</dbReference>
<keyword evidence="1" id="KW-0479">Metal-binding</keyword>
<evidence type="ECO:0000256" key="1">
    <source>
        <dbReference type="ARBA" id="ARBA00022723"/>
    </source>
</evidence>
<dbReference type="Gene3D" id="3.10.180.10">
    <property type="entry name" value="2,3-Dihydroxybiphenyl 1,2-Dioxygenase, domain 1"/>
    <property type="match status" value="1"/>
</dbReference>
<dbReference type="GO" id="GO:0016829">
    <property type="term" value="F:lyase activity"/>
    <property type="evidence" value="ECO:0007669"/>
    <property type="project" value="UniProtKB-KW"/>
</dbReference>
<evidence type="ECO:0000313" key="7">
    <source>
        <dbReference type="EMBL" id="MBC3803175.1"/>
    </source>
</evidence>
<evidence type="ECO:0000259" key="6">
    <source>
        <dbReference type="PROSITE" id="PS51819"/>
    </source>
</evidence>
<keyword evidence="7" id="KW-0456">Lyase</keyword>
<dbReference type="PROSITE" id="PS00934">
    <property type="entry name" value="GLYOXALASE_I_1"/>
    <property type="match status" value="1"/>
</dbReference>
<gene>
    <name evidence="7" type="ORF">GH808_01785</name>
</gene>
<name>A0ABR6WRN0_9FIRM</name>
<feature type="domain" description="VOC" evidence="6">
    <location>
        <begin position="5"/>
        <end position="129"/>
    </location>
</feature>
<comment type="caution">
    <text evidence="7">The sequence shown here is derived from an EMBL/GenBank/DDBJ whole genome shotgun (WGS) entry which is preliminary data.</text>
</comment>
<dbReference type="RefSeq" id="WP_186841095.1">
    <property type="nucleotide sequence ID" value="NZ_WJBC01000002.1"/>
</dbReference>
<dbReference type="Proteomes" id="UP000603234">
    <property type="component" value="Unassembled WGS sequence"/>
</dbReference>
<evidence type="ECO:0000256" key="4">
    <source>
        <dbReference type="ARBA" id="ARBA00032460"/>
    </source>
</evidence>
<keyword evidence="8" id="KW-1185">Reference proteome</keyword>
<dbReference type="InterPro" id="IPR004360">
    <property type="entry name" value="Glyas_Fos-R_dOase_dom"/>
</dbReference>
<protein>
    <recommendedName>
        <fullName evidence="3">Aldoketomutase</fullName>
    </recommendedName>
    <alternativeName>
        <fullName evidence="2">Ketone-aldehyde mutase</fullName>
    </alternativeName>
    <alternativeName>
        <fullName evidence="4">Methylglyoxalase</fullName>
    </alternativeName>
    <alternativeName>
        <fullName evidence="5">S-D-lactoylglutathione methylglyoxal lyase</fullName>
    </alternativeName>
</protein>
<proteinExistence type="predicted"/>
<dbReference type="PANTHER" id="PTHR46036:SF5">
    <property type="entry name" value="LACTOYLGLUTATHIONE LYASE"/>
    <property type="match status" value="1"/>
</dbReference>
<dbReference type="InterPro" id="IPR029068">
    <property type="entry name" value="Glyas_Bleomycin-R_OHBP_Dase"/>
</dbReference>
<organism evidence="7 8">
    <name type="scientific">Acetobacterium fimetarium</name>
    <dbReference type="NCBI Taxonomy" id="52691"/>
    <lineage>
        <taxon>Bacteria</taxon>
        <taxon>Bacillati</taxon>
        <taxon>Bacillota</taxon>
        <taxon>Clostridia</taxon>
        <taxon>Eubacteriales</taxon>
        <taxon>Eubacteriaceae</taxon>
        <taxon>Acetobacterium</taxon>
    </lineage>
</organism>
<evidence type="ECO:0000313" key="8">
    <source>
        <dbReference type="Proteomes" id="UP000603234"/>
    </source>
</evidence>
<dbReference type="Pfam" id="PF00903">
    <property type="entry name" value="Glyoxalase"/>
    <property type="match status" value="1"/>
</dbReference>
<dbReference type="InterPro" id="IPR037523">
    <property type="entry name" value="VOC_core"/>
</dbReference>
<dbReference type="PANTHER" id="PTHR46036">
    <property type="entry name" value="LACTOYLGLUTATHIONE LYASE"/>
    <property type="match status" value="1"/>
</dbReference>
<dbReference type="EMBL" id="WJBC01000002">
    <property type="protein sequence ID" value="MBC3803175.1"/>
    <property type="molecule type" value="Genomic_DNA"/>
</dbReference>
<reference evidence="7 8" key="1">
    <citation type="journal article" date="2020" name="mSystems">
        <title>Defining Genomic and Predicted Metabolic Features of the Acetobacterium Genus.</title>
        <authorList>
            <person name="Ross D.E."/>
            <person name="Marshall C.W."/>
            <person name="Gulliver D."/>
            <person name="May H.D."/>
            <person name="Norman R.S."/>
        </authorList>
    </citation>
    <scope>NUCLEOTIDE SEQUENCE [LARGE SCALE GENOMIC DNA]</scope>
    <source>
        <strain evidence="7 8">DSM 8238</strain>
    </source>
</reference>
<dbReference type="InterPro" id="IPR018146">
    <property type="entry name" value="Glyoxalase_1_CS"/>
</dbReference>
<evidence type="ECO:0000256" key="2">
    <source>
        <dbReference type="ARBA" id="ARBA00030291"/>
    </source>
</evidence>
<sequence>MEKFKMAHTMIRVLNLEKSLAFYKEALGFEEVRRNDQPAGRFTLVYLNTGDPDGHQLEITYNYDQVVPYDLGTGYGHLALGVDDLEASHADHKAKGYNPTDLKGLGGDSKPRFYFMSDPDGYKIEIIRN</sequence>
<evidence type="ECO:0000256" key="3">
    <source>
        <dbReference type="ARBA" id="ARBA00030892"/>
    </source>
</evidence>
<dbReference type="PROSITE" id="PS51819">
    <property type="entry name" value="VOC"/>
    <property type="match status" value="1"/>
</dbReference>
<evidence type="ECO:0000256" key="5">
    <source>
        <dbReference type="ARBA" id="ARBA00033298"/>
    </source>
</evidence>